<feature type="signal peptide" evidence="5">
    <location>
        <begin position="1"/>
        <end position="23"/>
    </location>
</feature>
<keyword evidence="2" id="KW-0645">Protease</keyword>
<reference evidence="8" key="1">
    <citation type="submission" date="2020-10" db="EMBL/GenBank/DDBJ databases">
        <authorList>
            <person name="Gilroy R."/>
        </authorList>
    </citation>
    <scope>NUCLEOTIDE SEQUENCE</scope>
    <source>
        <strain evidence="8">CHK191-8634</strain>
    </source>
</reference>
<evidence type="ECO:0000313" key="9">
    <source>
        <dbReference type="Proteomes" id="UP000824073"/>
    </source>
</evidence>
<dbReference type="Pfam" id="PF00877">
    <property type="entry name" value="NLPC_P60"/>
    <property type="match status" value="1"/>
</dbReference>
<comment type="similarity">
    <text evidence="1">Belongs to the peptidase C40 family.</text>
</comment>
<dbReference type="Proteomes" id="UP000824073">
    <property type="component" value="Unassembled WGS sequence"/>
</dbReference>
<dbReference type="PROSITE" id="PS51781">
    <property type="entry name" value="SH3B"/>
    <property type="match status" value="2"/>
</dbReference>
<dbReference type="InterPro" id="IPR038765">
    <property type="entry name" value="Papain-like_cys_pep_sf"/>
</dbReference>
<accession>A0A9D1IV23</accession>
<organism evidence="8 9">
    <name type="scientific">Candidatus Ventrousia excrementavium</name>
    <dbReference type="NCBI Taxonomy" id="2840961"/>
    <lineage>
        <taxon>Bacteria</taxon>
        <taxon>Bacillati</taxon>
        <taxon>Bacillota</taxon>
        <taxon>Clostridia</taxon>
        <taxon>Eubacteriales</taxon>
        <taxon>Clostridiaceae</taxon>
        <taxon>Clostridiaceae incertae sedis</taxon>
        <taxon>Candidatus Ventrousia</taxon>
    </lineage>
</organism>
<evidence type="ECO:0000256" key="3">
    <source>
        <dbReference type="ARBA" id="ARBA00022801"/>
    </source>
</evidence>
<gene>
    <name evidence="8" type="ORF">IAB67_06395</name>
</gene>
<keyword evidence="4" id="KW-0788">Thiol protease</keyword>
<dbReference type="PANTHER" id="PTHR47053:SF1">
    <property type="entry name" value="MUREIN DD-ENDOPEPTIDASE MEPH-RELATED"/>
    <property type="match status" value="1"/>
</dbReference>
<dbReference type="SUPFAM" id="SSF50044">
    <property type="entry name" value="SH3-domain"/>
    <property type="match status" value="1"/>
</dbReference>
<dbReference type="Gene3D" id="2.30.30.40">
    <property type="entry name" value="SH3 Domains"/>
    <property type="match status" value="2"/>
</dbReference>
<name>A0A9D1IV23_9CLOT</name>
<feature type="chain" id="PRO_5039674358" evidence="5">
    <location>
        <begin position="24"/>
        <end position="305"/>
    </location>
</feature>
<feature type="domain" description="SH3b" evidence="6">
    <location>
        <begin position="96"/>
        <end position="158"/>
    </location>
</feature>
<keyword evidence="5" id="KW-0732">Signal</keyword>
<dbReference type="AlphaFoldDB" id="A0A9D1IV23"/>
<dbReference type="PROSITE" id="PS51935">
    <property type="entry name" value="NLPC_P60"/>
    <property type="match status" value="1"/>
</dbReference>
<evidence type="ECO:0000256" key="5">
    <source>
        <dbReference type="SAM" id="SignalP"/>
    </source>
</evidence>
<feature type="domain" description="SH3b" evidence="6">
    <location>
        <begin position="27"/>
        <end position="90"/>
    </location>
</feature>
<evidence type="ECO:0000259" key="7">
    <source>
        <dbReference type="PROSITE" id="PS51935"/>
    </source>
</evidence>
<protein>
    <submittedName>
        <fullName evidence="8">C40 family peptidase</fullName>
    </submittedName>
</protein>
<dbReference type="Pfam" id="PF08239">
    <property type="entry name" value="SH3_3"/>
    <property type="match status" value="2"/>
</dbReference>
<sequence>MKITKLLLAGAMTATLMSISAFAFDVQGGTVETSSVVNFRAGASTSHDVLDKLSNGDRVCVLDEAENGWYKAAYNGIVGYVSSEYVTLSPVMNIEPGGAQVTTEVLNMRAEPSTSAAILTRLTSGNIAKIIGINNGWLKVTYGSYTGYIHPDYVEVVAYSATPARNASSSDAAAVSSTSSGVRQEIVDYAKTFLGVKYVYGGSSPKGFDCSGFTKYVFSHFNISLQRTSSAQYSTSVTKISKSELQPGDLVFFSSSAGSSSVGHVGIYIGNGNFIHASSPGDVVKIDSMDSTYYSTHYVGSGTVL</sequence>
<proteinExistence type="inferred from homology"/>
<dbReference type="InterPro" id="IPR003646">
    <property type="entry name" value="SH3-like_bac-type"/>
</dbReference>
<evidence type="ECO:0000256" key="1">
    <source>
        <dbReference type="ARBA" id="ARBA00007074"/>
    </source>
</evidence>
<evidence type="ECO:0000256" key="2">
    <source>
        <dbReference type="ARBA" id="ARBA00022670"/>
    </source>
</evidence>
<evidence type="ECO:0000259" key="6">
    <source>
        <dbReference type="PROSITE" id="PS51781"/>
    </source>
</evidence>
<dbReference type="SMART" id="SM00287">
    <property type="entry name" value="SH3b"/>
    <property type="match status" value="2"/>
</dbReference>
<comment type="caution">
    <text evidence="8">The sequence shown here is derived from an EMBL/GenBank/DDBJ whole genome shotgun (WGS) entry which is preliminary data.</text>
</comment>
<keyword evidence="3" id="KW-0378">Hydrolase</keyword>
<dbReference type="EMBL" id="DVMR01000051">
    <property type="protein sequence ID" value="HIU43908.1"/>
    <property type="molecule type" value="Genomic_DNA"/>
</dbReference>
<evidence type="ECO:0000256" key="4">
    <source>
        <dbReference type="ARBA" id="ARBA00022807"/>
    </source>
</evidence>
<reference evidence="8" key="2">
    <citation type="journal article" date="2021" name="PeerJ">
        <title>Extensive microbial diversity within the chicken gut microbiome revealed by metagenomics and culture.</title>
        <authorList>
            <person name="Gilroy R."/>
            <person name="Ravi A."/>
            <person name="Getino M."/>
            <person name="Pursley I."/>
            <person name="Horton D.L."/>
            <person name="Alikhan N.F."/>
            <person name="Baker D."/>
            <person name="Gharbi K."/>
            <person name="Hall N."/>
            <person name="Watson M."/>
            <person name="Adriaenssens E.M."/>
            <person name="Foster-Nyarko E."/>
            <person name="Jarju S."/>
            <person name="Secka A."/>
            <person name="Antonio M."/>
            <person name="Oren A."/>
            <person name="Chaudhuri R.R."/>
            <person name="La Ragione R."/>
            <person name="Hildebrand F."/>
            <person name="Pallen M.J."/>
        </authorList>
    </citation>
    <scope>NUCLEOTIDE SEQUENCE</scope>
    <source>
        <strain evidence="8">CHK191-8634</strain>
    </source>
</reference>
<evidence type="ECO:0000313" key="8">
    <source>
        <dbReference type="EMBL" id="HIU43908.1"/>
    </source>
</evidence>
<dbReference type="Gene3D" id="3.90.1720.10">
    <property type="entry name" value="endopeptidase domain like (from Nostoc punctiforme)"/>
    <property type="match status" value="1"/>
</dbReference>
<dbReference type="PANTHER" id="PTHR47053">
    <property type="entry name" value="MUREIN DD-ENDOPEPTIDASE MEPH-RELATED"/>
    <property type="match status" value="1"/>
</dbReference>
<dbReference type="InterPro" id="IPR051202">
    <property type="entry name" value="Peptidase_C40"/>
</dbReference>
<feature type="domain" description="NlpC/P60" evidence="7">
    <location>
        <begin position="180"/>
        <end position="305"/>
    </location>
</feature>
<dbReference type="InterPro" id="IPR000064">
    <property type="entry name" value="NLP_P60_dom"/>
</dbReference>
<dbReference type="InterPro" id="IPR036028">
    <property type="entry name" value="SH3-like_dom_sf"/>
</dbReference>
<dbReference type="SUPFAM" id="SSF54001">
    <property type="entry name" value="Cysteine proteinases"/>
    <property type="match status" value="1"/>
</dbReference>
<dbReference type="GO" id="GO:0008234">
    <property type="term" value="F:cysteine-type peptidase activity"/>
    <property type="evidence" value="ECO:0007669"/>
    <property type="project" value="UniProtKB-KW"/>
</dbReference>
<dbReference type="GO" id="GO:0006508">
    <property type="term" value="P:proteolysis"/>
    <property type="evidence" value="ECO:0007669"/>
    <property type="project" value="UniProtKB-KW"/>
</dbReference>